<feature type="region of interest" description="Disordered" evidence="8">
    <location>
        <begin position="27"/>
        <end position="58"/>
    </location>
</feature>
<evidence type="ECO:0000256" key="9">
    <source>
        <dbReference type="SAM" id="SignalP"/>
    </source>
</evidence>
<dbReference type="InterPro" id="IPR043595">
    <property type="entry name" value="FaeB/C/D"/>
</dbReference>
<keyword evidence="5" id="KW-0378">Hydrolase</keyword>
<evidence type="ECO:0000313" key="11">
    <source>
        <dbReference type="Proteomes" id="UP001500016"/>
    </source>
</evidence>
<reference evidence="10 11" key="1">
    <citation type="journal article" date="2019" name="Int. J. Syst. Evol. Microbiol.">
        <title>The Global Catalogue of Microorganisms (GCM) 10K type strain sequencing project: providing services to taxonomists for standard genome sequencing and annotation.</title>
        <authorList>
            <consortium name="The Broad Institute Genomics Platform"/>
            <consortium name="The Broad Institute Genome Sequencing Center for Infectious Disease"/>
            <person name="Wu L."/>
            <person name="Ma J."/>
        </authorList>
    </citation>
    <scope>NUCLEOTIDE SEQUENCE [LARGE SCALE GENOMIC DNA]</scope>
    <source>
        <strain evidence="10 11">JCM 15478</strain>
    </source>
</reference>
<keyword evidence="11" id="KW-1185">Reference proteome</keyword>
<organism evidence="10 11">
    <name type="scientific">Streptomyces albiaxialis</name>
    <dbReference type="NCBI Taxonomy" id="329523"/>
    <lineage>
        <taxon>Bacteria</taxon>
        <taxon>Bacillati</taxon>
        <taxon>Actinomycetota</taxon>
        <taxon>Actinomycetes</taxon>
        <taxon>Kitasatosporales</taxon>
        <taxon>Streptomycetaceae</taxon>
        <taxon>Streptomyces</taxon>
    </lineage>
</organism>
<evidence type="ECO:0000256" key="4">
    <source>
        <dbReference type="ARBA" id="ARBA00022729"/>
    </source>
</evidence>
<dbReference type="EMBL" id="BAAAPE010000014">
    <property type="protein sequence ID" value="GAA2092354.1"/>
    <property type="molecule type" value="Genomic_DNA"/>
</dbReference>
<evidence type="ECO:0000256" key="1">
    <source>
        <dbReference type="ARBA" id="ARBA00004613"/>
    </source>
</evidence>
<keyword evidence="4 9" id="KW-0732">Signal</keyword>
<dbReference type="InterPro" id="IPR029058">
    <property type="entry name" value="AB_hydrolase_fold"/>
</dbReference>
<proteinExistence type="predicted"/>
<dbReference type="Proteomes" id="UP001500016">
    <property type="component" value="Unassembled WGS sequence"/>
</dbReference>
<evidence type="ECO:0000256" key="8">
    <source>
        <dbReference type="SAM" id="MobiDB-lite"/>
    </source>
</evidence>
<protein>
    <submittedName>
        <fullName evidence="10">PHB depolymerase family esterase</fullName>
    </submittedName>
</protein>
<feature type="compositionally biased region" description="Basic and acidic residues" evidence="8">
    <location>
        <begin position="31"/>
        <end position="46"/>
    </location>
</feature>
<name>A0ABN2WHY8_9ACTN</name>
<feature type="chain" id="PRO_5047395034" evidence="9">
    <location>
        <begin position="26"/>
        <end position="303"/>
    </location>
</feature>
<evidence type="ECO:0000313" key="10">
    <source>
        <dbReference type="EMBL" id="GAA2092354.1"/>
    </source>
</evidence>
<evidence type="ECO:0000256" key="7">
    <source>
        <dbReference type="ARBA" id="ARBA00023326"/>
    </source>
</evidence>
<gene>
    <name evidence="10" type="ORF">GCM10009801_58890</name>
</gene>
<evidence type="ECO:0000256" key="2">
    <source>
        <dbReference type="ARBA" id="ARBA00022525"/>
    </source>
</evidence>
<comment type="subcellular location">
    <subcellularLocation>
        <location evidence="1">Secreted</location>
    </subcellularLocation>
</comment>
<dbReference type="PROSITE" id="PS51257">
    <property type="entry name" value="PROKAR_LIPOPROTEIN"/>
    <property type="match status" value="1"/>
</dbReference>
<dbReference type="Pfam" id="PF10503">
    <property type="entry name" value="Esterase_PHB"/>
    <property type="match status" value="1"/>
</dbReference>
<comment type="caution">
    <text evidence="10">The sequence shown here is derived from an EMBL/GenBank/DDBJ whole genome shotgun (WGS) entry which is preliminary data.</text>
</comment>
<dbReference type="PANTHER" id="PTHR38050">
    <property type="match status" value="1"/>
</dbReference>
<dbReference type="InterPro" id="IPR010126">
    <property type="entry name" value="Esterase_phb"/>
</dbReference>
<keyword evidence="3" id="KW-0858">Xylan degradation</keyword>
<dbReference type="RefSeq" id="WP_344532392.1">
    <property type="nucleotide sequence ID" value="NZ_BAAAPE010000014.1"/>
</dbReference>
<sequence>MRTRLPRSWLITALLCLLAPLGAAACGSDSGDAHEPRRERAAKPGEPRPGNQKADLTWKGKKRTYRVHAPPGYKPADALPLVIALHSFPGTGKEMSQLSGLDAKADKEKFLAVYPDGQSGGFNAFVCCGNEDDVGFVRQLVKEFTGDWGADRDRVYATGISNGGDLTLKLAVELPDTFAAVAPVSGGFIGEAPKDPSYAPKSPVSLITFLGGTDRYYGQFRNGMKTWHSRLECTPAPKHRLPKGNSVTTADCADRSATAVYTLPAMGHAWPGARGADLADPQAGLRATDLLWKFFEKHPRKKP</sequence>
<feature type="signal peptide" evidence="9">
    <location>
        <begin position="1"/>
        <end position="25"/>
    </location>
</feature>
<keyword evidence="2" id="KW-0964">Secreted</keyword>
<accession>A0ABN2WHY8</accession>
<dbReference type="Gene3D" id="3.40.50.1820">
    <property type="entry name" value="alpha/beta hydrolase"/>
    <property type="match status" value="1"/>
</dbReference>
<dbReference type="PANTHER" id="PTHR38050:SF2">
    <property type="entry name" value="FERULOYL ESTERASE C-RELATED"/>
    <property type="match status" value="1"/>
</dbReference>
<dbReference type="SUPFAM" id="SSF53474">
    <property type="entry name" value="alpha/beta-Hydrolases"/>
    <property type="match status" value="1"/>
</dbReference>
<evidence type="ECO:0000256" key="6">
    <source>
        <dbReference type="ARBA" id="ARBA00023277"/>
    </source>
</evidence>
<evidence type="ECO:0000256" key="3">
    <source>
        <dbReference type="ARBA" id="ARBA00022651"/>
    </source>
</evidence>
<keyword evidence="7" id="KW-0624">Polysaccharide degradation</keyword>
<evidence type="ECO:0000256" key="5">
    <source>
        <dbReference type="ARBA" id="ARBA00022801"/>
    </source>
</evidence>
<keyword evidence="6" id="KW-0119">Carbohydrate metabolism</keyword>